<keyword evidence="3" id="KW-1185">Reference proteome</keyword>
<name>A0A3P6ST63_CYLGO</name>
<dbReference type="Pfam" id="PF00014">
    <property type="entry name" value="Kunitz_BPTI"/>
    <property type="match status" value="2"/>
</dbReference>
<dbReference type="PANTHER" id="PTHR46339">
    <property type="entry name" value="PROTEIN CBG15282-RELATED"/>
    <property type="match status" value="1"/>
</dbReference>
<dbReference type="InterPro" id="IPR028150">
    <property type="entry name" value="Lustrin_cystein"/>
</dbReference>
<evidence type="ECO:0000259" key="1">
    <source>
        <dbReference type="PROSITE" id="PS50279"/>
    </source>
</evidence>
<dbReference type="InterPro" id="IPR053014">
    <property type="entry name" value="Cuticle_assoc_divergent"/>
</dbReference>
<dbReference type="AlphaFoldDB" id="A0A3P6ST63"/>
<proteinExistence type="predicted"/>
<dbReference type="PRINTS" id="PR00759">
    <property type="entry name" value="BASICPTASE"/>
</dbReference>
<gene>
    <name evidence="2" type="ORF">CGOC_LOCUS3755</name>
</gene>
<dbReference type="Gene3D" id="4.10.410.10">
    <property type="entry name" value="Pancreatic trypsin inhibitor Kunitz domain"/>
    <property type="match status" value="2"/>
</dbReference>
<reference evidence="2 3" key="1">
    <citation type="submission" date="2018-11" db="EMBL/GenBank/DDBJ databases">
        <authorList>
            <consortium name="Pathogen Informatics"/>
        </authorList>
    </citation>
    <scope>NUCLEOTIDE SEQUENCE [LARGE SCALE GENOMIC DNA]</scope>
</reference>
<evidence type="ECO:0000313" key="3">
    <source>
        <dbReference type="Proteomes" id="UP000271889"/>
    </source>
</evidence>
<dbReference type="SUPFAM" id="SSF57362">
    <property type="entry name" value="BPTI-like"/>
    <property type="match status" value="2"/>
</dbReference>
<accession>A0A3P6ST63</accession>
<organism evidence="2 3">
    <name type="scientific">Cylicostephanus goldi</name>
    <name type="common">Nematode worm</name>
    <dbReference type="NCBI Taxonomy" id="71465"/>
    <lineage>
        <taxon>Eukaryota</taxon>
        <taxon>Metazoa</taxon>
        <taxon>Ecdysozoa</taxon>
        <taxon>Nematoda</taxon>
        <taxon>Chromadorea</taxon>
        <taxon>Rhabditida</taxon>
        <taxon>Rhabditina</taxon>
        <taxon>Rhabditomorpha</taxon>
        <taxon>Strongyloidea</taxon>
        <taxon>Strongylidae</taxon>
        <taxon>Cylicostephanus</taxon>
    </lineage>
</organism>
<dbReference type="InterPro" id="IPR036880">
    <property type="entry name" value="Kunitz_BPTI_sf"/>
</dbReference>
<dbReference type="GO" id="GO:0004867">
    <property type="term" value="F:serine-type endopeptidase inhibitor activity"/>
    <property type="evidence" value="ECO:0007669"/>
    <property type="project" value="InterPro"/>
</dbReference>
<dbReference type="PROSITE" id="PS50279">
    <property type="entry name" value="BPTI_KUNITZ_2"/>
    <property type="match status" value="1"/>
</dbReference>
<dbReference type="Pfam" id="PF14625">
    <property type="entry name" value="Lustrin_cystein"/>
    <property type="match status" value="1"/>
</dbReference>
<dbReference type="InterPro" id="IPR002223">
    <property type="entry name" value="Kunitz_BPTI"/>
</dbReference>
<sequence>MAFFKQRLRIASGPDMTTTMCCPGRVDPCTRAKSEGEGPLALTRYYFDAAQRQCLPFVFRGIRGNAVIASKLDNKITEQFPNQRKLRISLSSTTKSLPSFDELNEDHGEPNFLYRYGFFKQMPLTTCSRTLKCPEAHWCHIGETNDTTVCCPNALPNPCTAPPRNPGDGPWHATRWAFDGNSRKCVPFEYRGLHGNANNFLTREDCEQRCPGWNHFHQI</sequence>
<dbReference type="OrthoDB" id="4473401at2759"/>
<dbReference type="Proteomes" id="UP000271889">
    <property type="component" value="Unassembled WGS sequence"/>
</dbReference>
<dbReference type="EMBL" id="UYRV01009655">
    <property type="protein sequence ID" value="VDK56748.1"/>
    <property type="molecule type" value="Genomic_DNA"/>
</dbReference>
<protein>
    <recommendedName>
        <fullName evidence="1">BPTI/Kunitz inhibitor domain-containing protein</fullName>
    </recommendedName>
</protein>
<feature type="domain" description="BPTI/Kunitz inhibitor" evidence="1">
    <location>
        <begin position="159"/>
        <end position="210"/>
    </location>
</feature>
<dbReference type="CDD" id="cd22593">
    <property type="entry name" value="Kunitz_conkunitzin"/>
    <property type="match status" value="1"/>
</dbReference>
<dbReference type="SMART" id="SM00131">
    <property type="entry name" value="KU"/>
    <property type="match status" value="2"/>
</dbReference>
<evidence type="ECO:0000313" key="2">
    <source>
        <dbReference type="EMBL" id="VDK56748.1"/>
    </source>
</evidence>